<accession>A0ABD0JYA5</accession>
<reference evidence="1 2" key="1">
    <citation type="journal article" date="2023" name="Sci. Data">
        <title>Genome assembly of the Korean intertidal mud-creeper Batillaria attramentaria.</title>
        <authorList>
            <person name="Patra A.K."/>
            <person name="Ho P.T."/>
            <person name="Jun S."/>
            <person name="Lee S.J."/>
            <person name="Kim Y."/>
            <person name="Won Y.J."/>
        </authorList>
    </citation>
    <scope>NUCLEOTIDE SEQUENCE [LARGE SCALE GENOMIC DNA]</scope>
    <source>
        <strain evidence="1">Wonlab-2016</strain>
    </source>
</reference>
<proteinExistence type="predicted"/>
<name>A0ABD0JYA5_9CAEN</name>
<evidence type="ECO:0000313" key="1">
    <source>
        <dbReference type="EMBL" id="KAK7479687.1"/>
    </source>
</evidence>
<gene>
    <name evidence="1" type="ORF">BaRGS_00029063</name>
</gene>
<comment type="caution">
    <text evidence="1">The sequence shown here is derived from an EMBL/GenBank/DDBJ whole genome shotgun (WGS) entry which is preliminary data.</text>
</comment>
<protein>
    <submittedName>
        <fullName evidence="1">Uncharacterized protein</fullName>
    </submittedName>
</protein>
<dbReference type="Proteomes" id="UP001519460">
    <property type="component" value="Unassembled WGS sequence"/>
</dbReference>
<keyword evidence="2" id="KW-1185">Reference proteome</keyword>
<dbReference type="EMBL" id="JACVVK020000297">
    <property type="protein sequence ID" value="KAK7479687.1"/>
    <property type="molecule type" value="Genomic_DNA"/>
</dbReference>
<organism evidence="1 2">
    <name type="scientific">Batillaria attramentaria</name>
    <dbReference type="NCBI Taxonomy" id="370345"/>
    <lineage>
        <taxon>Eukaryota</taxon>
        <taxon>Metazoa</taxon>
        <taxon>Spiralia</taxon>
        <taxon>Lophotrochozoa</taxon>
        <taxon>Mollusca</taxon>
        <taxon>Gastropoda</taxon>
        <taxon>Caenogastropoda</taxon>
        <taxon>Sorbeoconcha</taxon>
        <taxon>Cerithioidea</taxon>
        <taxon>Batillariidae</taxon>
        <taxon>Batillaria</taxon>
    </lineage>
</organism>
<sequence>MGFQDYNNYWDNSENGYSLPEVSHCVSYTQLIITVSPTRNSSSLCLLHATHHHCVSYTQLIITVSPTRNSSSLCLLHATHHHCVSYTQLIIIASTRITKTVQ</sequence>
<evidence type="ECO:0000313" key="2">
    <source>
        <dbReference type="Proteomes" id="UP001519460"/>
    </source>
</evidence>
<dbReference type="AlphaFoldDB" id="A0ABD0JYA5"/>